<dbReference type="PANTHER" id="PTHR24031">
    <property type="entry name" value="RNA HELICASE"/>
    <property type="match status" value="1"/>
</dbReference>
<dbReference type="InterPro" id="IPR014001">
    <property type="entry name" value="Helicase_ATP-bd"/>
</dbReference>
<feature type="transmembrane region" description="Helical" evidence="8">
    <location>
        <begin position="218"/>
        <end position="238"/>
    </location>
</feature>
<evidence type="ECO:0000256" key="1">
    <source>
        <dbReference type="ARBA" id="ARBA00022741"/>
    </source>
</evidence>
<evidence type="ECO:0000259" key="10">
    <source>
        <dbReference type="PROSITE" id="PS51194"/>
    </source>
</evidence>
<feature type="domain" description="Helicase ATP-binding" evidence="9">
    <location>
        <begin position="550"/>
        <end position="744"/>
    </location>
</feature>
<dbReference type="CDD" id="cd18787">
    <property type="entry name" value="SF2_C_DEAD"/>
    <property type="match status" value="1"/>
</dbReference>
<evidence type="ECO:0000256" key="6">
    <source>
        <dbReference type="RuleBase" id="RU365068"/>
    </source>
</evidence>
<feature type="transmembrane region" description="Helical" evidence="8">
    <location>
        <begin position="36"/>
        <end position="53"/>
    </location>
</feature>
<dbReference type="Pfam" id="PF00270">
    <property type="entry name" value="DEAD"/>
    <property type="match status" value="1"/>
</dbReference>
<reference evidence="11 12" key="1">
    <citation type="submission" date="2017-01" db="EMBL/GenBank/DDBJ databases">
        <title>The recent genome duplication of the halophilic yeast Hortaea werneckii: insights from long-read sequencing.</title>
        <authorList>
            <person name="Sinha S."/>
            <person name="Flibotte S."/>
            <person name="Neira M."/>
            <person name="Lenassi M."/>
            <person name="Gostincar C."/>
            <person name="Stajich J.E."/>
            <person name="Nislow C.E."/>
        </authorList>
    </citation>
    <scope>NUCLEOTIDE SEQUENCE [LARGE SCALE GENOMIC DNA]</scope>
    <source>
        <strain evidence="11 12">EXF-2000</strain>
    </source>
</reference>
<protein>
    <recommendedName>
        <fullName evidence="6">ATP-dependent RNA helicase</fullName>
        <ecNumber evidence="6">3.6.4.13</ecNumber>
    </recommendedName>
</protein>
<feature type="transmembrane region" description="Helical" evidence="8">
    <location>
        <begin position="110"/>
        <end position="133"/>
    </location>
</feature>
<feature type="compositionally biased region" description="Polar residues" evidence="7">
    <location>
        <begin position="1062"/>
        <end position="1072"/>
    </location>
</feature>
<comment type="caution">
    <text evidence="11">The sequence shown here is derived from an EMBL/GenBank/DDBJ whole genome shotgun (WGS) entry which is preliminary data.</text>
</comment>
<keyword evidence="8" id="KW-0472">Membrane</keyword>
<keyword evidence="12" id="KW-1185">Reference proteome</keyword>
<name>A0A1Z5T2J0_HORWE</name>
<sequence>MPVKSQTTVQTADHGEEEADPRVEEPMGRRWSRQRYGGSLLFNIGAFILPALYSTLSKLWVANIDASMVVTTDSSTYINTVAEVINEGLPRASWLIIGDKANRSLAERHALSYTLIGFQALLGLILSVCFVAAAPQFADAFVPVEMRSASVTYVRIAAFAALTSAIETAVAAGTRALDQPDVPLVISSIKFAVNIILDLIVISKVHVPGVTPTVNAQAGTQLGCDVVASLAGLVYFLWTSNRRRPQNASHESLRPSFSQLMVLAKPGSFTFLESAVRNALYLWLVSGIVALGSDYATAWGAFNTIRWGLVMVPVQALEATSLTFVGHAWGAFRNLVPANDQKPRASQKQLINIVRAALRSCAIALAVEVPICLFLSFYGARRFAHYITGSGEVARITAKMWRTIDWCYIFYALSTQLATILLATRPRWYLYQSLVSNIFWVLPWAIAVTKIGITPEDAWTYHSIVFGGSLVFSFFDILLVDAVLHTSLRFQQEQQQQAAAQDVSAEDAPANRITRFAELETNNIVHPNVVRTLTQQMGLETMTDVQQATINEALKGTDIIAQAKTGTGKTLAFLLPVLQNIIKQDPSLAKKSFGRRGPRTTADDIRALIISPTRELAEQIATEAKKLLSNTGCIVQTAVGGTAKRAGLRAIQMQGCHILVGTPGRLKDIFSDPYSRVQAPDLDALVFDEADRLLDQGFWPEIQEIMRLLPTPQEKDRQTMMFSATVPREVVDLVRSTLKPGFQFVKCVNEDEQPTHERVPQRIVQVQGFENKLPALAELVQRGIEASKQPEGRPFKAIVYYNSTAEVTLAAAALKALQLQTPPAQDAFGARRQPHPWAPLRIFDIHSKLSQAQRTAASDLFRRCESGILMSSDVTARGMDFPNVTHVIQMSVPPSKEQYIHRIGRTARAGKEGEGWILLSPEEAREARYRLSRIPLQADTSLQTAKLDLTRPGNVPEAASTILEMLRGAMSRVPNEVKFDAYRALLGVYGWFSNKRRLVEAMNNLSSYGWALRDPPRISPILAQRLKISRVPGVNMGATSGPMEEEGMDRRSFGGSRFGRQDSYNSRPSSRGNFGFGSDRRDSRPSGRFGGMDRSSGRGRFNDRESNDNPF</sequence>
<dbReference type="InterPro" id="IPR027417">
    <property type="entry name" value="P-loop_NTPase"/>
</dbReference>
<evidence type="ECO:0000256" key="5">
    <source>
        <dbReference type="ARBA" id="ARBA00022884"/>
    </source>
</evidence>
<dbReference type="Pfam" id="PF00271">
    <property type="entry name" value="Helicase_C"/>
    <property type="match status" value="1"/>
</dbReference>
<keyword evidence="2 6" id="KW-0378">Hydrolase</keyword>
<dbReference type="GO" id="GO:0003724">
    <property type="term" value="F:RNA helicase activity"/>
    <property type="evidence" value="ECO:0007669"/>
    <property type="project" value="UniProtKB-EC"/>
</dbReference>
<comment type="catalytic activity">
    <reaction evidence="6">
        <text>ATP + H2O = ADP + phosphate + H(+)</text>
        <dbReference type="Rhea" id="RHEA:13065"/>
        <dbReference type="ChEBI" id="CHEBI:15377"/>
        <dbReference type="ChEBI" id="CHEBI:15378"/>
        <dbReference type="ChEBI" id="CHEBI:30616"/>
        <dbReference type="ChEBI" id="CHEBI:43474"/>
        <dbReference type="ChEBI" id="CHEBI:456216"/>
        <dbReference type="EC" id="3.6.4.13"/>
    </reaction>
</comment>
<feature type="transmembrane region" description="Helical" evidence="8">
    <location>
        <begin position="153"/>
        <end position="172"/>
    </location>
</feature>
<feature type="domain" description="Helicase C-terminal" evidence="10">
    <location>
        <begin position="778"/>
        <end position="953"/>
    </location>
</feature>
<keyword evidence="8" id="KW-0812">Transmembrane</keyword>
<keyword evidence="3 6" id="KW-0347">Helicase</keyword>
<gene>
    <name evidence="11" type="ORF">BTJ68_09297</name>
</gene>
<dbReference type="SMART" id="SM00490">
    <property type="entry name" value="HELICc"/>
    <property type="match status" value="1"/>
</dbReference>
<dbReference type="InParanoid" id="A0A1Z5T2J0"/>
<feature type="transmembrane region" description="Helical" evidence="8">
    <location>
        <begin position="434"/>
        <end position="453"/>
    </location>
</feature>
<dbReference type="InterPro" id="IPR011545">
    <property type="entry name" value="DEAD/DEAH_box_helicase_dom"/>
</dbReference>
<comment type="domain">
    <text evidence="6">The Q motif is unique to and characteristic of the DEAD box family of RNA helicases and controls ATP binding and hydrolysis.</text>
</comment>
<accession>A0A1Z5T2J0</accession>
<dbReference type="Gene3D" id="3.40.50.300">
    <property type="entry name" value="P-loop containing nucleotide triphosphate hydrolases"/>
    <property type="match status" value="2"/>
</dbReference>
<dbReference type="FunCoup" id="A0A1Z5T2J0">
    <property type="interactions" value="320"/>
</dbReference>
<feature type="transmembrane region" description="Helical" evidence="8">
    <location>
        <begin position="400"/>
        <end position="422"/>
    </location>
</feature>
<dbReference type="SMART" id="SM00487">
    <property type="entry name" value="DEXDc"/>
    <property type="match status" value="1"/>
</dbReference>
<evidence type="ECO:0000256" key="8">
    <source>
        <dbReference type="SAM" id="Phobius"/>
    </source>
</evidence>
<dbReference type="SUPFAM" id="SSF52540">
    <property type="entry name" value="P-loop containing nucleoside triphosphate hydrolases"/>
    <property type="match status" value="2"/>
</dbReference>
<dbReference type="EMBL" id="MUNK01000144">
    <property type="protein sequence ID" value="OTA30097.1"/>
    <property type="molecule type" value="Genomic_DNA"/>
</dbReference>
<dbReference type="InterPro" id="IPR001650">
    <property type="entry name" value="Helicase_C-like"/>
</dbReference>
<dbReference type="EC" id="3.6.4.13" evidence="6"/>
<dbReference type="GO" id="GO:0005524">
    <property type="term" value="F:ATP binding"/>
    <property type="evidence" value="ECO:0007669"/>
    <property type="project" value="UniProtKB-UniRule"/>
</dbReference>
<evidence type="ECO:0000256" key="3">
    <source>
        <dbReference type="ARBA" id="ARBA00022806"/>
    </source>
</evidence>
<dbReference type="PROSITE" id="PS51194">
    <property type="entry name" value="HELICASE_CTER"/>
    <property type="match status" value="1"/>
</dbReference>
<dbReference type="STRING" id="1157616.A0A1Z5T2J0"/>
<dbReference type="GO" id="GO:0016787">
    <property type="term" value="F:hydrolase activity"/>
    <property type="evidence" value="ECO:0007669"/>
    <property type="project" value="UniProtKB-KW"/>
</dbReference>
<feature type="region of interest" description="Disordered" evidence="7">
    <location>
        <begin position="1033"/>
        <end position="1111"/>
    </location>
</feature>
<evidence type="ECO:0000313" key="11">
    <source>
        <dbReference type="EMBL" id="OTA30097.1"/>
    </source>
</evidence>
<evidence type="ECO:0000259" key="9">
    <source>
        <dbReference type="PROSITE" id="PS51192"/>
    </source>
</evidence>
<evidence type="ECO:0000256" key="2">
    <source>
        <dbReference type="ARBA" id="ARBA00022801"/>
    </source>
</evidence>
<feature type="region of interest" description="Disordered" evidence="7">
    <location>
        <begin position="1"/>
        <end position="29"/>
    </location>
</feature>
<feature type="transmembrane region" description="Helical" evidence="8">
    <location>
        <begin position="357"/>
        <end position="380"/>
    </location>
</feature>
<dbReference type="CDD" id="cd17964">
    <property type="entry name" value="DEADc_MSS116"/>
    <property type="match status" value="1"/>
</dbReference>
<dbReference type="GO" id="GO:0003723">
    <property type="term" value="F:RNA binding"/>
    <property type="evidence" value="ECO:0007669"/>
    <property type="project" value="UniProtKB-UniRule"/>
</dbReference>
<keyword evidence="8" id="KW-1133">Transmembrane helix</keyword>
<feature type="compositionally biased region" description="Polar residues" evidence="7">
    <location>
        <begin position="1"/>
        <end position="11"/>
    </location>
</feature>
<dbReference type="AlphaFoldDB" id="A0A1Z5T2J0"/>
<feature type="transmembrane region" description="Helical" evidence="8">
    <location>
        <begin position="280"/>
        <end position="302"/>
    </location>
</feature>
<keyword evidence="5 6" id="KW-0694">RNA-binding</keyword>
<organism evidence="11 12">
    <name type="scientific">Hortaea werneckii EXF-2000</name>
    <dbReference type="NCBI Taxonomy" id="1157616"/>
    <lineage>
        <taxon>Eukaryota</taxon>
        <taxon>Fungi</taxon>
        <taxon>Dikarya</taxon>
        <taxon>Ascomycota</taxon>
        <taxon>Pezizomycotina</taxon>
        <taxon>Dothideomycetes</taxon>
        <taxon>Dothideomycetidae</taxon>
        <taxon>Mycosphaerellales</taxon>
        <taxon>Teratosphaeriaceae</taxon>
        <taxon>Hortaea</taxon>
    </lineage>
</organism>
<keyword evidence="4 6" id="KW-0067">ATP-binding</keyword>
<dbReference type="VEuPathDB" id="FungiDB:BTJ68_09297"/>
<proteinExistence type="inferred from homology"/>
<dbReference type="PROSITE" id="PS51192">
    <property type="entry name" value="HELICASE_ATP_BIND_1"/>
    <property type="match status" value="1"/>
</dbReference>
<feature type="compositionally biased region" description="Basic and acidic residues" evidence="7">
    <location>
        <begin position="1100"/>
        <end position="1111"/>
    </location>
</feature>
<evidence type="ECO:0000313" key="12">
    <source>
        <dbReference type="Proteomes" id="UP000194280"/>
    </source>
</evidence>
<dbReference type="PROSITE" id="PS00039">
    <property type="entry name" value="DEAD_ATP_HELICASE"/>
    <property type="match status" value="1"/>
</dbReference>
<keyword evidence="1 6" id="KW-0547">Nucleotide-binding</keyword>
<feature type="transmembrane region" description="Helical" evidence="8">
    <location>
        <begin position="459"/>
        <end position="484"/>
    </location>
</feature>
<comment type="function">
    <text evidence="6">RNA helicase.</text>
</comment>
<evidence type="ECO:0000256" key="7">
    <source>
        <dbReference type="SAM" id="MobiDB-lite"/>
    </source>
</evidence>
<dbReference type="InterPro" id="IPR000629">
    <property type="entry name" value="RNA-helicase_DEAD-box_CS"/>
</dbReference>
<comment type="similarity">
    <text evidence="6">Belongs to the DEAD box helicase family.</text>
</comment>
<dbReference type="Proteomes" id="UP000194280">
    <property type="component" value="Unassembled WGS sequence"/>
</dbReference>
<evidence type="ECO:0000256" key="4">
    <source>
        <dbReference type="ARBA" id="ARBA00022840"/>
    </source>
</evidence>